<dbReference type="RefSeq" id="WP_093616828.1">
    <property type="nucleotide sequence ID" value="NZ_FNFF01000020.1"/>
</dbReference>
<feature type="transmembrane region" description="Helical" evidence="2">
    <location>
        <begin position="318"/>
        <end position="339"/>
    </location>
</feature>
<keyword evidence="2" id="KW-1133">Transmembrane helix</keyword>
<name>A0A1G9HVS1_9ACTN</name>
<dbReference type="OrthoDB" id="4350222at2"/>
<evidence type="ECO:0000256" key="2">
    <source>
        <dbReference type="SAM" id="Phobius"/>
    </source>
</evidence>
<dbReference type="AlphaFoldDB" id="A0A1G9HVS1"/>
<feature type="compositionally biased region" description="Low complexity" evidence="1">
    <location>
        <begin position="128"/>
        <end position="139"/>
    </location>
</feature>
<keyword evidence="2" id="KW-0812">Transmembrane</keyword>
<dbReference type="Proteomes" id="UP000199155">
    <property type="component" value="Unassembled WGS sequence"/>
</dbReference>
<keyword evidence="4" id="KW-1185">Reference proteome</keyword>
<evidence type="ECO:0000313" key="4">
    <source>
        <dbReference type="Proteomes" id="UP000199155"/>
    </source>
</evidence>
<protein>
    <submittedName>
        <fullName evidence="3">Uncharacterized protein</fullName>
    </submittedName>
</protein>
<feature type="region of interest" description="Disordered" evidence="1">
    <location>
        <begin position="82"/>
        <end position="233"/>
    </location>
</feature>
<gene>
    <name evidence="3" type="ORF">SAMN05421806_12066</name>
</gene>
<accession>A0A1G9HVS1</accession>
<proteinExistence type="predicted"/>
<organism evidence="3 4">
    <name type="scientific">Streptomyces indicus</name>
    <dbReference type="NCBI Taxonomy" id="417292"/>
    <lineage>
        <taxon>Bacteria</taxon>
        <taxon>Bacillati</taxon>
        <taxon>Actinomycetota</taxon>
        <taxon>Actinomycetes</taxon>
        <taxon>Kitasatosporales</taxon>
        <taxon>Streptomycetaceae</taxon>
        <taxon>Streptomyces</taxon>
    </lineage>
</organism>
<dbReference type="STRING" id="417292.SAMN05421806_12066"/>
<evidence type="ECO:0000313" key="3">
    <source>
        <dbReference type="EMBL" id="SDL16952.1"/>
    </source>
</evidence>
<feature type="transmembrane region" description="Helical" evidence="2">
    <location>
        <begin position="278"/>
        <end position="306"/>
    </location>
</feature>
<keyword evidence="2" id="KW-0472">Membrane</keyword>
<feature type="transmembrane region" description="Helical" evidence="2">
    <location>
        <begin position="359"/>
        <end position="377"/>
    </location>
</feature>
<evidence type="ECO:0000256" key="1">
    <source>
        <dbReference type="SAM" id="MobiDB-lite"/>
    </source>
</evidence>
<dbReference type="EMBL" id="FNFF01000020">
    <property type="protein sequence ID" value="SDL16952.1"/>
    <property type="molecule type" value="Genomic_DNA"/>
</dbReference>
<sequence>MAIESDQLVFDYLSRVGDLAQQRQLSSSARMRLVTEVRAEIEKRRGRAVGGETPASVRRLLARIGRPEELVAKAAAGQELDLPPDVEVPVQRTGTRRFGRAAKESDGAGGSATSGGSAVPDDSDSGRRSGLAGLSGLRRTLPRPRRSGPGDEPELPPRPVASPPHLAGEDELGPSGSEPDWWRVDATPFGPSDTVPGFVGGIEIPEILKPPPKDDEEDEGAGQVPGARRSARLEKAAVVEEDGSDELDEAVETAGRRRLLPRLRRAPAERSLSFSNPLLLIAAALLVAGVVMGNPLPLAAGWGIAYASRRLTRNEAKLAVLWVPGLAVASGLVWLWGRVEGRWGEPVADEAMGSAVSETWPWVVRGAALASALFLVWRSQRRSGGE</sequence>
<reference evidence="3 4" key="1">
    <citation type="submission" date="2016-10" db="EMBL/GenBank/DDBJ databases">
        <authorList>
            <person name="de Groot N.N."/>
        </authorList>
    </citation>
    <scope>NUCLEOTIDE SEQUENCE [LARGE SCALE GENOMIC DNA]</scope>
    <source>
        <strain evidence="3 4">CGMCC 4.5727</strain>
    </source>
</reference>